<feature type="transmembrane region" description="Helical" evidence="6">
    <location>
        <begin position="122"/>
        <end position="140"/>
    </location>
</feature>
<organism evidence="7 8">
    <name type="scientific">Triparma columacea</name>
    <dbReference type="NCBI Taxonomy" id="722753"/>
    <lineage>
        <taxon>Eukaryota</taxon>
        <taxon>Sar</taxon>
        <taxon>Stramenopiles</taxon>
        <taxon>Ochrophyta</taxon>
        <taxon>Bolidophyceae</taxon>
        <taxon>Parmales</taxon>
        <taxon>Triparmaceae</taxon>
        <taxon>Triparma</taxon>
    </lineage>
</organism>
<feature type="region of interest" description="Disordered" evidence="5">
    <location>
        <begin position="687"/>
        <end position="706"/>
    </location>
</feature>
<proteinExistence type="predicted"/>
<feature type="transmembrane region" description="Helical" evidence="6">
    <location>
        <begin position="211"/>
        <end position="229"/>
    </location>
</feature>
<evidence type="ECO:0000313" key="8">
    <source>
        <dbReference type="Proteomes" id="UP001165065"/>
    </source>
</evidence>
<evidence type="ECO:0000256" key="3">
    <source>
        <dbReference type="ARBA" id="ARBA00022989"/>
    </source>
</evidence>
<dbReference type="InterPro" id="IPR008521">
    <property type="entry name" value="Mg_trans_NIPA"/>
</dbReference>
<feature type="transmembrane region" description="Helical" evidence="6">
    <location>
        <begin position="323"/>
        <end position="344"/>
    </location>
</feature>
<feature type="transmembrane region" description="Helical" evidence="6">
    <location>
        <begin position="356"/>
        <end position="374"/>
    </location>
</feature>
<feature type="region of interest" description="Disordered" evidence="5">
    <location>
        <begin position="724"/>
        <end position="806"/>
    </location>
</feature>
<comment type="caution">
    <text evidence="7">The sequence shown here is derived from an EMBL/GenBank/DDBJ whole genome shotgun (WGS) entry which is preliminary data.</text>
</comment>
<reference evidence="8" key="1">
    <citation type="journal article" date="2023" name="Commun. Biol.">
        <title>Genome analysis of Parmales, the sister group of diatoms, reveals the evolutionary specialization of diatoms from phago-mixotrophs to photoautotrophs.</title>
        <authorList>
            <person name="Ban H."/>
            <person name="Sato S."/>
            <person name="Yoshikawa S."/>
            <person name="Yamada K."/>
            <person name="Nakamura Y."/>
            <person name="Ichinomiya M."/>
            <person name="Sato N."/>
            <person name="Blanc-Mathieu R."/>
            <person name="Endo H."/>
            <person name="Kuwata A."/>
            <person name="Ogata H."/>
        </authorList>
    </citation>
    <scope>NUCLEOTIDE SEQUENCE [LARGE SCALE GENOMIC DNA]</scope>
</reference>
<feature type="region of interest" description="Disordered" evidence="5">
    <location>
        <begin position="413"/>
        <end position="467"/>
    </location>
</feature>
<feature type="transmembrane region" description="Helical" evidence="6">
    <location>
        <begin position="291"/>
        <end position="311"/>
    </location>
</feature>
<keyword evidence="3 6" id="KW-1133">Transmembrane helix</keyword>
<keyword evidence="2 6" id="KW-0812">Transmembrane</keyword>
<feature type="region of interest" description="Disordered" evidence="5">
    <location>
        <begin position="641"/>
        <end position="674"/>
    </location>
</feature>
<evidence type="ECO:0000256" key="4">
    <source>
        <dbReference type="ARBA" id="ARBA00023136"/>
    </source>
</evidence>
<feature type="compositionally biased region" description="Acidic residues" evidence="5">
    <location>
        <begin position="760"/>
        <end position="792"/>
    </location>
</feature>
<dbReference type="OrthoDB" id="165382at2759"/>
<keyword evidence="4 6" id="KW-0472">Membrane</keyword>
<dbReference type="InterPro" id="IPR037185">
    <property type="entry name" value="EmrE-like"/>
</dbReference>
<feature type="compositionally biased region" description="Low complexity" evidence="5">
    <location>
        <begin position="431"/>
        <end position="440"/>
    </location>
</feature>
<evidence type="ECO:0000256" key="1">
    <source>
        <dbReference type="ARBA" id="ARBA00004141"/>
    </source>
</evidence>
<evidence type="ECO:0000256" key="2">
    <source>
        <dbReference type="ARBA" id="ARBA00022692"/>
    </source>
</evidence>
<feature type="transmembrane region" description="Helical" evidence="6">
    <location>
        <begin position="172"/>
        <end position="191"/>
    </location>
</feature>
<evidence type="ECO:0000256" key="5">
    <source>
        <dbReference type="SAM" id="MobiDB-lite"/>
    </source>
</evidence>
<dbReference type="GO" id="GO:0015095">
    <property type="term" value="F:magnesium ion transmembrane transporter activity"/>
    <property type="evidence" value="ECO:0007669"/>
    <property type="project" value="InterPro"/>
</dbReference>
<evidence type="ECO:0008006" key="9">
    <source>
        <dbReference type="Google" id="ProtNLM"/>
    </source>
</evidence>
<dbReference type="EMBL" id="BRYA01000293">
    <property type="protein sequence ID" value="GMI46327.1"/>
    <property type="molecule type" value="Genomic_DNA"/>
</dbReference>
<keyword evidence="8" id="KW-1185">Reference proteome</keyword>
<dbReference type="PANTHER" id="PTHR12570:SF9">
    <property type="entry name" value="MAGNESIUM TRANSPORTER NIPA8-RELATED"/>
    <property type="match status" value="1"/>
</dbReference>
<feature type="region of interest" description="Disordered" evidence="5">
    <location>
        <begin position="592"/>
        <end position="622"/>
    </location>
</feature>
<dbReference type="AlphaFoldDB" id="A0A9W7GIN4"/>
<dbReference type="Pfam" id="PF05653">
    <property type="entry name" value="Mg_trans_NIPA"/>
    <property type="match status" value="1"/>
</dbReference>
<dbReference type="GO" id="GO:0016020">
    <property type="term" value="C:membrane"/>
    <property type="evidence" value="ECO:0007669"/>
    <property type="project" value="UniProtKB-SubCell"/>
</dbReference>
<gene>
    <name evidence="7" type="ORF">TrCOL_g9566</name>
</gene>
<dbReference type="Proteomes" id="UP001165065">
    <property type="component" value="Unassembled WGS sequence"/>
</dbReference>
<feature type="compositionally biased region" description="Gly residues" evidence="5">
    <location>
        <begin position="687"/>
        <end position="700"/>
    </location>
</feature>
<feature type="compositionally biased region" description="Acidic residues" evidence="5">
    <location>
        <begin position="737"/>
        <end position="749"/>
    </location>
</feature>
<comment type="subcellular location">
    <subcellularLocation>
        <location evidence="1">Membrane</location>
        <topology evidence="1">Multi-pass membrane protein</topology>
    </subcellularLocation>
</comment>
<evidence type="ECO:0000313" key="7">
    <source>
        <dbReference type="EMBL" id="GMI46327.1"/>
    </source>
</evidence>
<dbReference type="SUPFAM" id="SSF103481">
    <property type="entry name" value="Multidrug resistance efflux transporter EmrE"/>
    <property type="match status" value="1"/>
</dbReference>
<protein>
    <recommendedName>
        <fullName evidence="9">Magnesium transporter</fullName>
    </recommendedName>
</protein>
<name>A0A9W7GIN4_9STRA</name>
<sequence length="806" mass="88257">MPIQYPPDIIEGRKEEGPILPAFSMSTGSGSGLPKWVEGVLMNVLGQICINLGTNVMKFGHALQDISSRNDSKGGFDDLELESGGQRLSADDYDFDPEDIDELNTTEEGLRLQRKSKWVKRVGAFLFMIGGVLNFVSFSYAAQSLLASLGSVQFVSNVVFGKFVLGEKVYCRTWLATLVICVGNILIVYYSNRETKEYTASELLDAYTLDYKWYCLAAFVFLIVVQRIYNYCGRLIHAFESKRLVAPNGYKTSQAICYSLFSAILGTQQMLQAKCLSELLRMTVSGNNQMLKPFTYAVIFIYIIATVFSLYRMNEALRRYDGLFIIPVLQVFWLVFTIVSGGIYFQEFHHFSKTQMIGFCTGVLVVFYGVYLLMPTEKEEDVHELLYDDGNRNSDLFPQLDVDISYEDFDGKRRGGHNNDAGSPLPPGLPPLGEGIPSSPDRQTRNGRTSSLESADGERRNSAGYIRKRRKKKSMAFGFYDEKRRSQIRLMGFGFMPVVSMDKKVNKFADFLIEKEKYLAPVEKLSKQVFRPLTGSNRGFKRGKNSENGLVELDELRRRTLTADGVVDGRSGRIVGAKDINLKVLNEEWDKRNREGEEGGGGEGGEESSQGSDGELGGMRGGFARGLAHRRSFSQPPEGIAELMSSLGGKSSSVMDGEGDNLEEGEGKGGGLVLGDFAGDMRTMSLGGGRLRAVSGGSGGNQEDFGGVIKKGVRKVSDAIIDAIDGGVGGGERGSFGEEETGAEGEEGTEGERGRILGGDETETETEESDDEEGGVGEGEKEEEERGGEGEEGGLVKRSPGGDHGG</sequence>
<accession>A0A9W7GIN4</accession>
<dbReference type="PANTHER" id="PTHR12570">
    <property type="match status" value="1"/>
</dbReference>
<evidence type="ECO:0000256" key="6">
    <source>
        <dbReference type="SAM" id="Phobius"/>
    </source>
</evidence>